<name>A0A498L7R6_9EURY</name>
<sequence length="126" mass="13108">MTRLARVALAVGVALALLVATGGIAAGHTGDDGMHHHDGWMGAHGGGMWGGLGWVWMLGGLVAVVAVPAVVLYALTTRGGGSEGDEALAILRQRYAAGEIDEEEFERREGDLRETSAWASGERSDP</sequence>
<protein>
    <submittedName>
        <fullName evidence="4">SHOCT domain-containing protein</fullName>
    </submittedName>
</protein>
<evidence type="ECO:0000313" key="5">
    <source>
        <dbReference type="Proteomes" id="UP000289691"/>
    </source>
</evidence>
<dbReference type="AlphaFoldDB" id="A0A498L7R6"/>
<feature type="transmembrane region" description="Helical" evidence="2">
    <location>
        <begin position="49"/>
        <end position="75"/>
    </location>
</feature>
<reference evidence="4 5" key="1">
    <citation type="submission" date="2019-01" db="EMBL/GenBank/DDBJ databases">
        <title>Halorientalis sp. F13-25 a new haloarchaeum isolated from hypersaline water.</title>
        <authorList>
            <person name="Ana D.-V."/>
            <person name="Cristina S.-P."/>
            <person name="Antonio V."/>
        </authorList>
    </citation>
    <scope>NUCLEOTIDE SEQUENCE [LARGE SCALE GENOMIC DNA]</scope>
    <source>
        <strain evidence="4 5">F13-25</strain>
    </source>
</reference>
<dbReference type="Proteomes" id="UP000289691">
    <property type="component" value="Unassembled WGS sequence"/>
</dbReference>
<feature type="region of interest" description="Disordered" evidence="1">
    <location>
        <begin position="102"/>
        <end position="126"/>
    </location>
</feature>
<organism evidence="4 5">
    <name type="scientific">Halorientalis pallida</name>
    <dbReference type="NCBI Taxonomy" id="2479928"/>
    <lineage>
        <taxon>Archaea</taxon>
        <taxon>Methanobacteriati</taxon>
        <taxon>Methanobacteriota</taxon>
        <taxon>Stenosarchaea group</taxon>
        <taxon>Halobacteria</taxon>
        <taxon>Halobacteriales</taxon>
        <taxon>Haloarculaceae</taxon>
        <taxon>Halorientalis</taxon>
    </lineage>
</organism>
<evidence type="ECO:0000313" key="4">
    <source>
        <dbReference type="EMBL" id="RXK51815.1"/>
    </source>
</evidence>
<evidence type="ECO:0000256" key="2">
    <source>
        <dbReference type="SAM" id="Phobius"/>
    </source>
</evidence>
<keyword evidence="2" id="KW-0472">Membrane</keyword>
<proteinExistence type="predicted"/>
<dbReference type="InterPro" id="IPR018649">
    <property type="entry name" value="SHOCT"/>
</dbReference>
<feature type="compositionally biased region" description="Basic and acidic residues" evidence="1">
    <location>
        <begin position="105"/>
        <end position="114"/>
    </location>
</feature>
<keyword evidence="2" id="KW-1133">Transmembrane helix</keyword>
<comment type="caution">
    <text evidence="4">The sequence shown here is derived from an EMBL/GenBank/DDBJ whole genome shotgun (WGS) entry which is preliminary data.</text>
</comment>
<dbReference type="Pfam" id="PF09851">
    <property type="entry name" value="SHOCT"/>
    <property type="match status" value="1"/>
</dbReference>
<accession>A0A498L7R6</accession>
<keyword evidence="5" id="KW-1185">Reference proteome</keyword>
<gene>
    <name evidence="4" type="ORF">EAF64_04060</name>
</gene>
<evidence type="ECO:0000256" key="1">
    <source>
        <dbReference type="SAM" id="MobiDB-lite"/>
    </source>
</evidence>
<dbReference type="RefSeq" id="WP_129067670.1">
    <property type="nucleotide sequence ID" value="NZ_RDFA01000001.1"/>
</dbReference>
<dbReference type="EMBL" id="RDFA01000001">
    <property type="protein sequence ID" value="RXK51815.1"/>
    <property type="molecule type" value="Genomic_DNA"/>
</dbReference>
<feature type="domain" description="SHOCT" evidence="3">
    <location>
        <begin position="86"/>
        <end position="108"/>
    </location>
</feature>
<keyword evidence="2" id="KW-0812">Transmembrane</keyword>
<evidence type="ECO:0000259" key="3">
    <source>
        <dbReference type="Pfam" id="PF09851"/>
    </source>
</evidence>